<dbReference type="InterPro" id="IPR010742">
    <property type="entry name" value="RCAF1"/>
</dbReference>
<proteinExistence type="inferred from homology"/>
<dbReference type="GO" id="GO:0005739">
    <property type="term" value="C:mitochondrion"/>
    <property type="evidence" value="ECO:0007669"/>
    <property type="project" value="GOC"/>
</dbReference>
<keyword evidence="4" id="KW-0256">Endoplasmic reticulum</keyword>
<evidence type="ECO:0000256" key="4">
    <source>
        <dbReference type="ARBA" id="ARBA00022824"/>
    </source>
</evidence>
<comment type="similarity">
    <text evidence="2">Belongs to the EMC6 family.</text>
</comment>
<evidence type="ECO:0000256" key="1">
    <source>
        <dbReference type="ARBA" id="ARBA00004477"/>
    </source>
</evidence>
<evidence type="ECO:0000256" key="3">
    <source>
        <dbReference type="ARBA" id="ARBA00022692"/>
    </source>
</evidence>
<keyword evidence="6" id="KW-0472">Membrane</keyword>
<evidence type="ECO:0000256" key="6">
    <source>
        <dbReference type="ARBA" id="ARBA00023136"/>
    </source>
</evidence>
<dbReference type="GO" id="GO:0097250">
    <property type="term" value="P:mitochondrial respirasome assembly"/>
    <property type="evidence" value="ECO:0007669"/>
    <property type="project" value="InterPro"/>
</dbReference>
<dbReference type="PANTHER" id="PTHR12906:SF0">
    <property type="entry name" value="GEL COMPLEX SUBUNIT OPTI"/>
    <property type="match status" value="1"/>
</dbReference>
<dbReference type="Proteomes" id="UP000282613">
    <property type="component" value="Unassembled WGS sequence"/>
</dbReference>
<name>A0A0R3WG18_TAEAS</name>
<reference evidence="9" key="1">
    <citation type="submission" date="2017-02" db="UniProtKB">
        <authorList>
            <consortium name="WormBaseParasite"/>
        </authorList>
    </citation>
    <scope>IDENTIFICATION</scope>
</reference>
<dbReference type="AlphaFoldDB" id="A0A0R3WG18"/>
<organism evidence="9">
    <name type="scientific">Taenia asiatica</name>
    <name type="common">Asian tapeworm</name>
    <dbReference type="NCBI Taxonomy" id="60517"/>
    <lineage>
        <taxon>Eukaryota</taxon>
        <taxon>Metazoa</taxon>
        <taxon>Spiralia</taxon>
        <taxon>Lophotrochozoa</taxon>
        <taxon>Platyhelminthes</taxon>
        <taxon>Cestoda</taxon>
        <taxon>Eucestoda</taxon>
        <taxon>Cyclophyllidea</taxon>
        <taxon>Taeniidae</taxon>
        <taxon>Taenia</taxon>
    </lineage>
</organism>
<dbReference type="PANTHER" id="PTHR12906">
    <property type="entry name" value="PROTEIN C20ORF24 RAB5-INTERACTING PROTEIN"/>
    <property type="match status" value="1"/>
</dbReference>
<protein>
    <submittedName>
        <fullName evidence="9">Aa_trans domain-containing protein</fullName>
    </submittedName>
</protein>
<accession>A0A0R3WG18</accession>
<dbReference type="EMBL" id="UYRS01019514">
    <property type="protein sequence ID" value="VDK45750.1"/>
    <property type="molecule type" value="Genomic_DNA"/>
</dbReference>
<dbReference type="STRING" id="60517.A0A0R3WG18"/>
<evidence type="ECO:0000256" key="5">
    <source>
        <dbReference type="ARBA" id="ARBA00022989"/>
    </source>
</evidence>
<keyword evidence="3" id="KW-0812">Transmembrane</keyword>
<dbReference type="WBParaSite" id="TASK_0000981101-mRNA-1">
    <property type="protein sequence ID" value="TASK_0000981101-mRNA-1"/>
    <property type="gene ID" value="TASK_0000981101"/>
</dbReference>
<dbReference type="GO" id="GO:0005789">
    <property type="term" value="C:endoplasmic reticulum membrane"/>
    <property type="evidence" value="ECO:0007669"/>
    <property type="project" value="UniProtKB-SubCell"/>
</dbReference>
<reference evidence="7 8" key="2">
    <citation type="submission" date="2018-11" db="EMBL/GenBank/DDBJ databases">
        <authorList>
            <consortium name="Pathogen Informatics"/>
        </authorList>
    </citation>
    <scope>NUCLEOTIDE SEQUENCE [LARGE SCALE GENOMIC DNA]</scope>
</reference>
<evidence type="ECO:0000313" key="9">
    <source>
        <dbReference type="WBParaSite" id="TASK_0000981101-mRNA-1"/>
    </source>
</evidence>
<evidence type="ECO:0000256" key="2">
    <source>
        <dbReference type="ARBA" id="ARBA00009436"/>
    </source>
</evidence>
<evidence type="ECO:0000313" key="7">
    <source>
        <dbReference type="EMBL" id="VDK45750.1"/>
    </source>
</evidence>
<gene>
    <name evidence="7" type="ORF">TASK_LOCUS9812</name>
</gene>
<comment type="subcellular location">
    <subcellularLocation>
        <location evidence="1">Endoplasmic reticulum membrane</location>
        <topology evidence="1">Multi-pass membrane protein</topology>
    </subcellularLocation>
</comment>
<keyword evidence="8" id="KW-1185">Reference proteome</keyword>
<evidence type="ECO:0000313" key="8">
    <source>
        <dbReference type="Proteomes" id="UP000282613"/>
    </source>
</evidence>
<dbReference type="OrthoDB" id="286395at2759"/>
<keyword evidence="5" id="KW-1133">Transmembrane helix</keyword>
<dbReference type="InterPro" id="IPR029008">
    <property type="entry name" value="EMC6-like"/>
</dbReference>
<sequence>MRASSKEKNFSQTGLLATFQKSIRPQSSWTDKDEFLDTVYWIRQVVGLITGTLWGVLPIKGAFGISSFFCINCVFVYLYASVYQCVDEEEYGGYAEIIKEGASTQTVLRGVSDGSKCWITLTATENIPLPHCSLCASQSCPHAIYLEPQRPQKFCLRLGLAPDLSNDLRGAIEKALQTLNAGSSAVIEVEISDHSSSQLTVHLDSFSAPQAFYPTPVKDEEEEKNQPTLRKKAAAGDNLEITSVSGNSTNIAWRASTPRLWFAQAAALKARGSSLFNSTPRGDARNIPPIAAAFACYSRALQLVTLIRATFELSAKAEEVEKEKEACEVTFGLVEGAYIDLDGDAQCFVDPERVELDAEATEKVHFR</sequence>
<dbReference type="Pfam" id="PF07019">
    <property type="entry name" value="EMC6"/>
    <property type="match status" value="1"/>
</dbReference>